<accession>A0A0D7AXZ1</accession>
<reference evidence="1 2" key="1">
    <citation type="journal article" date="2015" name="Fungal Genet. Biol.">
        <title>Evolution of novel wood decay mechanisms in Agaricales revealed by the genome sequences of Fistulina hepatica and Cylindrobasidium torrendii.</title>
        <authorList>
            <person name="Floudas D."/>
            <person name="Held B.W."/>
            <person name="Riley R."/>
            <person name="Nagy L.G."/>
            <person name="Koehler G."/>
            <person name="Ransdell A.S."/>
            <person name="Younus H."/>
            <person name="Chow J."/>
            <person name="Chiniquy J."/>
            <person name="Lipzen A."/>
            <person name="Tritt A."/>
            <person name="Sun H."/>
            <person name="Haridas S."/>
            <person name="LaButti K."/>
            <person name="Ohm R.A."/>
            <person name="Kues U."/>
            <person name="Blanchette R.A."/>
            <person name="Grigoriev I.V."/>
            <person name="Minto R.E."/>
            <person name="Hibbett D.S."/>
        </authorList>
    </citation>
    <scope>NUCLEOTIDE SEQUENCE [LARGE SCALE GENOMIC DNA]</scope>
    <source>
        <strain evidence="1 2">FP15055 ss-10</strain>
    </source>
</reference>
<dbReference type="AlphaFoldDB" id="A0A0D7AXZ1"/>
<dbReference type="Proteomes" id="UP000054007">
    <property type="component" value="Unassembled WGS sequence"/>
</dbReference>
<keyword evidence="2" id="KW-1185">Reference proteome</keyword>
<name>A0A0D7AXZ1_9AGAR</name>
<evidence type="ECO:0000313" key="2">
    <source>
        <dbReference type="Proteomes" id="UP000054007"/>
    </source>
</evidence>
<protein>
    <submittedName>
        <fullName evidence="1">Uncharacterized protein</fullName>
    </submittedName>
</protein>
<dbReference type="EMBL" id="KN880712">
    <property type="protein sequence ID" value="KIY63218.1"/>
    <property type="molecule type" value="Genomic_DNA"/>
</dbReference>
<evidence type="ECO:0000313" key="1">
    <source>
        <dbReference type="EMBL" id="KIY63218.1"/>
    </source>
</evidence>
<sequence>MSSTQKMEKLMQKVADGKSTDDEWASLCARLQELSENYDNITQPSIWFSLKFLKKLRSVGLDVLHHVPFLLDIVYDIEARRCNTIADCQDRLAADHVRPTETKVIPQPQRKILERLVQDHERLRGVFVKIMRDLCLCHLEHILLNPKGFEPEVFSVALLDYFPWMDESFESPRLHTKDDVFTQSEFASFAQGGIDAVQKLQTLVTWMQNMVATNVNVNMDDALLLPKPANLFKCRSATRAADVLDGYAIVVWDAIKDYENVTRALEKIQA</sequence>
<gene>
    <name evidence="1" type="ORF">CYLTODRAFT_426291</name>
</gene>
<organism evidence="1 2">
    <name type="scientific">Cylindrobasidium torrendii FP15055 ss-10</name>
    <dbReference type="NCBI Taxonomy" id="1314674"/>
    <lineage>
        <taxon>Eukaryota</taxon>
        <taxon>Fungi</taxon>
        <taxon>Dikarya</taxon>
        <taxon>Basidiomycota</taxon>
        <taxon>Agaricomycotina</taxon>
        <taxon>Agaricomycetes</taxon>
        <taxon>Agaricomycetidae</taxon>
        <taxon>Agaricales</taxon>
        <taxon>Marasmiineae</taxon>
        <taxon>Physalacriaceae</taxon>
        <taxon>Cylindrobasidium</taxon>
    </lineage>
</organism>
<proteinExistence type="predicted"/>